<dbReference type="EMBL" id="CP006272">
    <property type="protein sequence ID" value="AGZ40189.1"/>
    <property type="molecule type" value="Genomic_DNA"/>
</dbReference>
<evidence type="ECO:0000313" key="3">
    <source>
        <dbReference type="Proteomes" id="UP000017746"/>
    </source>
</evidence>
<dbReference type="PATRIC" id="fig|1246995.3.peg.1937"/>
<dbReference type="Pfam" id="PF00085">
    <property type="entry name" value="Thioredoxin"/>
    <property type="match status" value="1"/>
</dbReference>
<evidence type="ECO:0000313" key="2">
    <source>
        <dbReference type="EMBL" id="AGZ40189.1"/>
    </source>
</evidence>
<evidence type="ECO:0000259" key="1">
    <source>
        <dbReference type="PROSITE" id="PS51352"/>
    </source>
</evidence>
<dbReference type="Gene3D" id="3.40.30.10">
    <property type="entry name" value="Glutaredoxin"/>
    <property type="match status" value="1"/>
</dbReference>
<dbReference type="InterPro" id="IPR013766">
    <property type="entry name" value="Thioredoxin_domain"/>
</dbReference>
<dbReference type="AlphaFoldDB" id="U5VTK5"/>
<organism evidence="2 3">
    <name type="scientific">Actinoplanes friuliensis DSM 7358</name>
    <dbReference type="NCBI Taxonomy" id="1246995"/>
    <lineage>
        <taxon>Bacteria</taxon>
        <taxon>Bacillati</taxon>
        <taxon>Actinomycetota</taxon>
        <taxon>Actinomycetes</taxon>
        <taxon>Micromonosporales</taxon>
        <taxon>Micromonosporaceae</taxon>
        <taxon>Actinoplanes</taxon>
    </lineage>
</organism>
<dbReference type="eggNOG" id="COG0526">
    <property type="taxonomic scope" value="Bacteria"/>
</dbReference>
<dbReference type="KEGG" id="afs:AFR_09500"/>
<dbReference type="Proteomes" id="UP000017746">
    <property type="component" value="Chromosome"/>
</dbReference>
<gene>
    <name evidence="2" type="ORF">AFR_09500</name>
</gene>
<dbReference type="STRING" id="1246995.AFR_09500"/>
<dbReference type="InterPro" id="IPR036249">
    <property type="entry name" value="Thioredoxin-like_sf"/>
</dbReference>
<feature type="domain" description="Thioredoxin" evidence="1">
    <location>
        <begin position="42"/>
        <end position="184"/>
    </location>
</feature>
<reference evidence="2 3" key="1">
    <citation type="journal article" date="2014" name="J. Biotechnol.">
        <title>Complete genome sequence of the actinobacterium Actinoplanes friuliensis HAG 010964, producer of the lipopeptide antibiotic friulimycin.</title>
        <authorList>
            <person name="Ruckert C."/>
            <person name="Szczepanowski R."/>
            <person name="Albersmeier A."/>
            <person name="Goesmann A."/>
            <person name="Fischer N."/>
            <person name="Steinkamper A."/>
            <person name="Puhler A."/>
            <person name="Biener R."/>
            <person name="Schwartz D."/>
            <person name="Kalinowski J."/>
        </authorList>
    </citation>
    <scope>NUCLEOTIDE SEQUENCE [LARGE SCALE GENOMIC DNA]</scope>
    <source>
        <strain evidence="2 3">DSM 7358</strain>
    </source>
</reference>
<dbReference type="RefSeq" id="WP_023359823.1">
    <property type="nucleotide sequence ID" value="NC_022657.1"/>
</dbReference>
<dbReference type="SUPFAM" id="SSF52833">
    <property type="entry name" value="Thioredoxin-like"/>
    <property type="match status" value="1"/>
</dbReference>
<dbReference type="HOGENOM" id="CLU_091304_0_0_11"/>
<accession>U5VTK5</accession>
<dbReference type="CDD" id="cd02947">
    <property type="entry name" value="TRX_family"/>
    <property type="match status" value="1"/>
</dbReference>
<sequence length="186" mass="18856">MDTTGLIVVATVLVLGTAAGIWRRRVDGRLQSVTGPAASAPSPMHHSASASAVPEVVGESTVIAGVPAGTGDGADPSAAGERLDPALLKTLGVGPAPATLLQFSSAFCAPCRALRRVSGEVVALLPDVQHVEVDAESHLDVVRALGIWRTPTLLVLDADGRVSKRATGVPGKAQLIAALGDLLPAR</sequence>
<name>U5VTK5_9ACTN</name>
<protein>
    <submittedName>
        <fullName evidence="2">Putative thioredoxin</fullName>
    </submittedName>
</protein>
<dbReference type="PROSITE" id="PS51352">
    <property type="entry name" value="THIOREDOXIN_2"/>
    <property type="match status" value="1"/>
</dbReference>
<proteinExistence type="predicted"/>
<keyword evidence="3" id="KW-1185">Reference proteome</keyword>